<feature type="transmembrane region" description="Helical" evidence="1">
    <location>
        <begin position="7"/>
        <end position="30"/>
    </location>
</feature>
<feature type="transmembrane region" description="Helical" evidence="1">
    <location>
        <begin position="109"/>
        <end position="131"/>
    </location>
</feature>
<accession>A0A285SKZ1</accession>
<dbReference type="Proteomes" id="UP000219636">
    <property type="component" value="Unassembled WGS sequence"/>
</dbReference>
<protein>
    <submittedName>
        <fullName evidence="2">Uncharacterized protein</fullName>
    </submittedName>
</protein>
<keyword evidence="1" id="KW-1133">Transmembrane helix</keyword>
<feature type="transmembrane region" description="Helical" evidence="1">
    <location>
        <begin position="42"/>
        <end position="63"/>
    </location>
</feature>
<feature type="transmembrane region" description="Helical" evidence="1">
    <location>
        <begin position="70"/>
        <end position="89"/>
    </location>
</feature>
<reference evidence="3" key="1">
    <citation type="submission" date="2017-08" db="EMBL/GenBank/DDBJ databases">
        <authorList>
            <person name="Varghese N."/>
            <person name="Submissions S."/>
        </authorList>
    </citation>
    <scope>NUCLEOTIDE SEQUENCE [LARGE SCALE GENOMIC DNA]</scope>
    <source>
        <strain evidence="3">JC22</strain>
    </source>
</reference>
<name>A0A285SKZ1_9BACL</name>
<evidence type="ECO:0000256" key="1">
    <source>
        <dbReference type="SAM" id="Phobius"/>
    </source>
</evidence>
<keyword evidence="1" id="KW-0472">Membrane</keyword>
<dbReference type="AlphaFoldDB" id="A0A285SKZ1"/>
<organism evidence="2 3">
    <name type="scientific">Ureibacillus xyleni</name>
    <dbReference type="NCBI Taxonomy" id="614648"/>
    <lineage>
        <taxon>Bacteria</taxon>
        <taxon>Bacillati</taxon>
        <taxon>Bacillota</taxon>
        <taxon>Bacilli</taxon>
        <taxon>Bacillales</taxon>
        <taxon>Caryophanaceae</taxon>
        <taxon>Ureibacillus</taxon>
    </lineage>
</organism>
<evidence type="ECO:0000313" key="2">
    <source>
        <dbReference type="EMBL" id="SOC08693.1"/>
    </source>
</evidence>
<proteinExistence type="predicted"/>
<feature type="transmembrane region" description="Helical" evidence="1">
    <location>
        <begin position="143"/>
        <end position="163"/>
    </location>
</feature>
<dbReference type="RefSeq" id="WP_097073388.1">
    <property type="nucleotide sequence ID" value="NZ_OBMQ01000005.1"/>
</dbReference>
<keyword evidence="1" id="KW-0812">Transmembrane</keyword>
<sequence length="173" mass="19544">MGIGFIAAVGAGFIVGVLLRLIMKIVAIIYPNLSTGFTFKGTFLLVLMGTGFTLAVSMLYMYCRMYLARNWILSGMLYGFIVLCIFSYPFFFSDEPNSELNGPQKPLGIILFSLLFIIGGLLLAKFVNIIENWVEKSTSRIKYCYIAFCILIIPTLFITYGIVKDLIEEFLRY</sequence>
<keyword evidence="3" id="KW-1185">Reference proteome</keyword>
<evidence type="ECO:0000313" key="3">
    <source>
        <dbReference type="Proteomes" id="UP000219636"/>
    </source>
</evidence>
<gene>
    <name evidence="2" type="ORF">SAMN05880501_105124</name>
</gene>
<dbReference type="EMBL" id="OBMQ01000005">
    <property type="protein sequence ID" value="SOC08693.1"/>
    <property type="molecule type" value="Genomic_DNA"/>
</dbReference>
<dbReference type="OrthoDB" id="2848681at2"/>